<dbReference type="SUPFAM" id="SSF49584">
    <property type="entry name" value="Periplasmic chaperone C-domain"/>
    <property type="match status" value="1"/>
</dbReference>
<evidence type="ECO:0000256" key="6">
    <source>
        <dbReference type="ARBA" id="ARBA00023186"/>
    </source>
</evidence>
<dbReference type="PROSITE" id="PS00635">
    <property type="entry name" value="PILI_CHAPERONE"/>
    <property type="match status" value="1"/>
</dbReference>
<sequence length="250" mass="27009">MGIFRNVAAATAILVMSGLVAASASASVVITGTRVVYQEKDPEVTVRVTNDGKSPALVQTWIDAGNPHALPDENAVPFTILPPLFRLDPNKGQSLRLMYTHEPLAKDKESLYWLNVLEVPPRATGKDADPNVLRLALRTRIKLFFRPTGLAGDPRDAPGAVKWAFVEHDGRYVLRATNPTAYHVTFTVVSVKAGGVERTNDKGGMVDPQASTEFDMGNLGAKPSGPLVVNFKSIDDFGAGVEGSWREKTN</sequence>
<dbReference type="Proteomes" id="UP000272778">
    <property type="component" value="Unassembled WGS sequence"/>
</dbReference>
<feature type="domain" description="Pili assembly chaperone N-terminal" evidence="10">
    <location>
        <begin position="27"/>
        <end position="150"/>
    </location>
</feature>
<dbReference type="PRINTS" id="PR00969">
    <property type="entry name" value="CHAPERONPILI"/>
</dbReference>
<evidence type="ECO:0000256" key="8">
    <source>
        <dbReference type="RuleBase" id="RU003918"/>
    </source>
</evidence>
<dbReference type="GO" id="GO:0030288">
    <property type="term" value="C:outer membrane-bounded periplasmic space"/>
    <property type="evidence" value="ECO:0007669"/>
    <property type="project" value="InterPro"/>
</dbReference>
<evidence type="ECO:0000256" key="7">
    <source>
        <dbReference type="ARBA" id="ARBA00023319"/>
    </source>
</evidence>
<keyword evidence="4 9" id="KW-0732">Signal</keyword>
<name>A0A3N6MZL0_9BURK</name>
<evidence type="ECO:0000256" key="4">
    <source>
        <dbReference type="ARBA" id="ARBA00022729"/>
    </source>
</evidence>
<keyword evidence="6 8" id="KW-0143">Chaperone</keyword>
<dbReference type="InterPro" id="IPR036316">
    <property type="entry name" value="Pili_assmbl_chap_C_dom_sf"/>
</dbReference>
<keyword evidence="3" id="KW-1029">Fimbrium biogenesis</keyword>
<dbReference type="OrthoDB" id="9131059at2"/>
<proteinExistence type="inferred from homology"/>
<reference evidence="12 13" key="1">
    <citation type="submission" date="2018-11" db="EMBL/GenBank/DDBJ databases">
        <title>Paraburkholderia sp. DHOA04, isolated from soil.</title>
        <authorList>
            <person name="Gao Z.-H."/>
            <person name="Qiu L.-H."/>
            <person name="Fu J.-C."/>
        </authorList>
    </citation>
    <scope>NUCLEOTIDE SEQUENCE [LARGE SCALE GENOMIC DNA]</scope>
    <source>
        <strain evidence="12 13">DHOA04</strain>
    </source>
</reference>
<evidence type="ECO:0000256" key="5">
    <source>
        <dbReference type="ARBA" id="ARBA00022764"/>
    </source>
</evidence>
<dbReference type="EMBL" id="RQIS01000027">
    <property type="protein sequence ID" value="RQH00577.1"/>
    <property type="molecule type" value="Genomic_DNA"/>
</dbReference>
<dbReference type="InterPro" id="IPR013783">
    <property type="entry name" value="Ig-like_fold"/>
</dbReference>
<dbReference type="InterPro" id="IPR018046">
    <property type="entry name" value="Pili_assmbl_chaperone_CS"/>
</dbReference>
<protein>
    <submittedName>
        <fullName evidence="12">Molecular chaperone</fullName>
    </submittedName>
</protein>
<comment type="subcellular location">
    <subcellularLocation>
        <location evidence="1 8">Periplasm</location>
    </subcellularLocation>
</comment>
<dbReference type="PANTHER" id="PTHR30251:SF2">
    <property type="entry name" value="FIMBRIAL CHAPERONE YADV-RELATED"/>
    <property type="match status" value="1"/>
</dbReference>
<evidence type="ECO:0000313" key="12">
    <source>
        <dbReference type="EMBL" id="RQH00577.1"/>
    </source>
</evidence>
<dbReference type="RefSeq" id="WP_124153794.1">
    <property type="nucleotide sequence ID" value="NZ_RQIS01000027.1"/>
</dbReference>
<feature type="chain" id="PRO_5018328462" evidence="9">
    <location>
        <begin position="27"/>
        <end position="250"/>
    </location>
</feature>
<evidence type="ECO:0000313" key="13">
    <source>
        <dbReference type="Proteomes" id="UP000272778"/>
    </source>
</evidence>
<dbReference type="GO" id="GO:0071555">
    <property type="term" value="P:cell wall organization"/>
    <property type="evidence" value="ECO:0007669"/>
    <property type="project" value="InterPro"/>
</dbReference>
<evidence type="ECO:0000259" key="11">
    <source>
        <dbReference type="Pfam" id="PF02753"/>
    </source>
</evidence>
<evidence type="ECO:0000256" key="9">
    <source>
        <dbReference type="SAM" id="SignalP"/>
    </source>
</evidence>
<organism evidence="12 13">
    <name type="scientific">Paraburkholderia dinghuensis</name>
    <dbReference type="NCBI Taxonomy" id="2305225"/>
    <lineage>
        <taxon>Bacteria</taxon>
        <taxon>Pseudomonadati</taxon>
        <taxon>Pseudomonadota</taxon>
        <taxon>Betaproteobacteria</taxon>
        <taxon>Burkholderiales</taxon>
        <taxon>Burkholderiaceae</taxon>
        <taxon>Paraburkholderia</taxon>
    </lineage>
</organism>
<comment type="caution">
    <text evidence="12">The sequence shown here is derived from an EMBL/GenBank/DDBJ whole genome shotgun (WGS) entry which is preliminary data.</text>
</comment>
<dbReference type="FunFam" id="2.60.40.10:FF:000458">
    <property type="entry name" value="Molecular chaperone FimC"/>
    <property type="match status" value="1"/>
</dbReference>
<dbReference type="Pfam" id="PF00345">
    <property type="entry name" value="PapD_N"/>
    <property type="match status" value="1"/>
</dbReference>
<keyword evidence="5" id="KW-0574">Periplasm</keyword>
<dbReference type="Gene3D" id="2.60.40.10">
    <property type="entry name" value="Immunoglobulins"/>
    <property type="match status" value="2"/>
</dbReference>
<keyword evidence="13" id="KW-1185">Reference proteome</keyword>
<evidence type="ECO:0000259" key="10">
    <source>
        <dbReference type="Pfam" id="PF00345"/>
    </source>
</evidence>
<dbReference type="InterPro" id="IPR001829">
    <property type="entry name" value="Pili_assmbl_chaperone_bac"/>
</dbReference>
<comment type="similarity">
    <text evidence="2 8">Belongs to the periplasmic pilus chaperone family.</text>
</comment>
<dbReference type="InterPro" id="IPR008962">
    <property type="entry name" value="PapD-like_sf"/>
</dbReference>
<feature type="signal peptide" evidence="9">
    <location>
        <begin position="1"/>
        <end position="26"/>
    </location>
</feature>
<keyword evidence="7" id="KW-0393">Immunoglobulin domain</keyword>
<dbReference type="SUPFAM" id="SSF49354">
    <property type="entry name" value="PapD-like"/>
    <property type="match status" value="1"/>
</dbReference>
<feature type="domain" description="Pili assembly chaperone C-terminal" evidence="11">
    <location>
        <begin position="177"/>
        <end position="240"/>
    </location>
</feature>
<dbReference type="AlphaFoldDB" id="A0A3N6MZL0"/>
<dbReference type="InterPro" id="IPR016147">
    <property type="entry name" value="Pili_assmbl_chaperone_N"/>
</dbReference>
<evidence type="ECO:0000256" key="2">
    <source>
        <dbReference type="ARBA" id="ARBA00007399"/>
    </source>
</evidence>
<dbReference type="Pfam" id="PF02753">
    <property type="entry name" value="PapD_C"/>
    <property type="match status" value="1"/>
</dbReference>
<dbReference type="PANTHER" id="PTHR30251">
    <property type="entry name" value="PILUS ASSEMBLY CHAPERONE"/>
    <property type="match status" value="1"/>
</dbReference>
<dbReference type="InterPro" id="IPR050643">
    <property type="entry name" value="Periplasmic_pilus_chap"/>
</dbReference>
<accession>A0A3N6MZL0</accession>
<gene>
    <name evidence="12" type="ORF">D1Y85_25160</name>
</gene>
<evidence type="ECO:0000256" key="1">
    <source>
        <dbReference type="ARBA" id="ARBA00004418"/>
    </source>
</evidence>
<evidence type="ECO:0000256" key="3">
    <source>
        <dbReference type="ARBA" id="ARBA00022558"/>
    </source>
</evidence>
<dbReference type="InterPro" id="IPR016148">
    <property type="entry name" value="Pili_assmbl_chaperone_C"/>
</dbReference>